<dbReference type="Proteomes" id="UP000823823">
    <property type="component" value="Unassembled WGS sequence"/>
</dbReference>
<name>A0A9D2RPU5_9MICO</name>
<evidence type="ECO:0000313" key="3">
    <source>
        <dbReference type="EMBL" id="HJB11734.1"/>
    </source>
</evidence>
<proteinExistence type="predicted"/>
<dbReference type="InterPro" id="IPR015943">
    <property type="entry name" value="WD40/YVTN_repeat-like_dom_sf"/>
</dbReference>
<dbReference type="Gene3D" id="2.130.10.10">
    <property type="entry name" value="YVTN repeat-like/Quinoprotein amine dehydrogenase"/>
    <property type="match status" value="1"/>
</dbReference>
<protein>
    <submittedName>
        <fullName evidence="3">PQQ-binding-like beta-propeller repeat protein</fullName>
    </submittedName>
</protein>
<feature type="signal peptide" evidence="1">
    <location>
        <begin position="1"/>
        <end position="25"/>
    </location>
</feature>
<dbReference type="InterPro" id="IPR002372">
    <property type="entry name" value="PQQ_rpt_dom"/>
</dbReference>
<evidence type="ECO:0000256" key="1">
    <source>
        <dbReference type="SAM" id="SignalP"/>
    </source>
</evidence>
<organism evidence="3 4">
    <name type="scientific">Candidatus Brachybacterium merdavium</name>
    <dbReference type="NCBI Taxonomy" id="2838513"/>
    <lineage>
        <taxon>Bacteria</taxon>
        <taxon>Bacillati</taxon>
        <taxon>Actinomycetota</taxon>
        <taxon>Actinomycetes</taxon>
        <taxon>Micrococcales</taxon>
        <taxon>Dermabacteraceae</taxon>
        <taxon>Brachybacterium</taxon>
    </lineage>
</organism>
<dbReference type="SUPFAM" id="SSF50998">
    <property type="entry name" value="Quinoprotein alcohol dehydrogenase-like"/>
    <property type="match status" value="1"/>
</dbReference>
<dbReference type="Pfam" id="PF13360">
    <property type="entry name" value="PQQ_2"/>
    <property type="match status" value="1"/>
</dbReference>
<evidence type="ECO:0000313" key="4">
    <source>
        <dbReference type="Proteomes" id="UP000823823"/>
    </source>
</evidence>
<feature type="domain" description="Pyrrolo-quinoline quinone repeat" evidence="2">
    <location>
        <begin position="214"/>
        <end position="355"/>
    </location>
</feature>
<feature type="chain" id="PRO_5038833114" evidence="1">
    <location>
        <begin position="26"/>
        <end position="403"/>
    </location>
</feature>
<dbReference type="AlphaFoldDB" id="A0A9D2RPU5"/>
<dbReference type="InterPro" id="IPR011047">
    <property type="entry name" value="Quinoprotein_ADH-like_sf"/>
</dbReference>
<reference evidence="3" key="2">
    <citation type="submission" date="2021-04" db="EMBL/GenBank/DDBJ databases">
        <authorList>
            <person name="Gilroy R."/>
        </authorList>
    </citation>
    <scope>NUCLEOTIDE SEQUENCE</scope>
    <source>
        <strain evidence="3">ChiHjej13B12-24818</strain>
    </source>
</reference>
<accession>A0A9D2RPU5</accession>
<evidence type="ECO:0000259" key="2">
    <source>
        <dbReference type="Pfam" id="PF13360"/>
    </source>
</evidence>
<dbReference type="PROSITE" id="PS51257">
    <property type="entry name" value="PROKAR_LIPOPROTEIN"/>
    <property type="match status" value="1"/>
</dbReference>
<gene>
    <name evidence="3" type="ORF">H9786_14640</name>
</gene>
<keyword evidence="1" id="KW-0732">Signal</keyword>
<reference evidence="3" key="1">
    <citation type="journal article" date="2021" name="PeerJ">
        <title>Extensive microbial diversity within the chicken gut microbiome revealed by metagenomics and culture.</title>
        <authorList>
            <person name="Gilroy R."/>
            <person name="Ravi A."/>
            <person name="Getino M."/>
            <person name="Pursley I."/>
            <person name="Horton D.L."/>
            <person name="Alikhan N.F."/>
            <person name="Baker D."/>
            <person name="Gharbi K."/>
            <person name="Hall N."/>
            <person name="Watson M."/>
            <person name="Adriaenssens E.M."/>
            <person name="Foster-Nyarko E."/>
            <person name="Jarju S."/>
            <person name="Secka A."/>
            <person name="Antonio M."/>
            <person name="Oren A."/>
            <person name="Chaudhuri R.R."/>
            <person name="La Ragione R."/>
            <person name="Hildebrand F."/>
            <person name="Pallen M.J."/>
        </authorList>
    </citation>
    <scope>NUCLEOTIDE SEQUENCE</scope>
    <source>
        <strain evidence="3">ChiHjej13B12-24818</strain>
    </source>
</reference>
<sequence length="403" mass="41816">MRRRDLALSLPLGLLMLSACESSGAGGGQDDPTSAPDIAVDPEPTVLGERAEPLDVTELRLPLEMTVMIVVDPGWTATPLERDGLFLGYREEVDRLRFIAAEQDGTLLWEAQRPLSCTGFALSADADGRAIAVLADTGSGPGEMSLTAYDLSTAETLWGPTEVPGPQAGQGLVFAAPGEEPMGEGGPRIALVPATGEAALADGDLDDGRILAEHAGTIVHTEGKDLVAAAAEDAAELWRTALPDGIDARGARIGGAADPSTGLAVLSGAEGPGVLVDLSEGRVVAEEVEGAAHDHGLDITVVAAGNVVRGLEADGQESWRHEDPETLEFITAGERLAYARRTEEGTLVVLDTSQGVMVHPYDTDLSGPLGVPEVFSAEAAAAVNVDGARYLVTTTLDEEFGTR</sequence>
<comment type="caution">
    <text evidence="3">The sequence shown here is derived from an EMBL/GenBank/DDBJ whole genome shotgun (WGS) entry which is preliminary data.</text>
</comment>
<dbReference type="EMBL" id="DWZH01000112">
    <property type="protein sequence ID" value="HJB11734.1"/>
    <property type="molecule type" value="Genomic_DNA"/>
</dbReference>